<dbReference type="InterPro" id="IPR018750">
    <property type="entry name" value="DUF2306_membrane"/>
</dbReference>
<feature type="transmembrane region" description="Helical" evidence="1">
    <location>
        <begin position="60"/>
        <end position="83"/>
    </location>
</feature>
<accession>A0A381NR85</accession>
<evidence type="ECO:0008006" key="3">
    <source>
        <dbReference type="Google" id="ProtNLM"/>
    </source>
</evidence>
<evidence type="ECO:0000256" key="1">
    <source>
        <dbReference type="SAM" id="Phobius"/>
    </source>
</evidence>
<dbReference type="Pfam" id="PF10067">
    <property type="entry name" value="DUF2306"/>
    <property type="match status" value="1"/>
</dbReference>
<protein>
    <recommendedName>
        <fullName evidence="3">DUF2306 domain-containing protein</fullName>
    </recommendedName>
</protein>
<evidence type="ECO:0000313" key="2">
    <source>
        <dbReference type="EMBL" id="SUZ57115.1"/>
    </source>
</evidence>
<keyword evidence="1" id="KW-0812">Transmembrane</keyword>
<dbReference type="AlphaFoldDB" id="A0A381NR85"/>
<feature type="transmembrane region" description="Helical" evidence="1">
    <location>
        <begin position="134"/>
        <end position="154"/>
    </location>
</feature>
<feature type="transmembrane region" description="Helical" evidence="1">
    <location>
        <begin position="6"/>
        <end position="24"/>
    </location>
</feature>
<reference evidence="2" key="1">
    <citation type="submission" date="2018-05" db="EMBL/GenBank/DDBJ databases">
        <authorList>
            <person name="Lanie J.A."/>
            <person name="Ng W.-L."/>
            <person name="Kazmierczak K.M."/>
            <person name="Andrzejewski T.M."/>
            <person name="Davidsen T.M."/>
            <person name="Wayne K.J."/>
            <person name="Tettelin H."/>
            <person name="Glass J.I."/>
            <person name="Rusch D."/>
            <person name="Podicherti R."/>
            <person name="Tsui H.-C.T."/>
            <person name="Winkler M.E."/>
        </authorList>
    </citation>
    <scope>NUCLEOTIDE SEQUENCE</scope>
</reference>
<gene>
    <name evidence="2" type="ORF">METZ01_LOCUS9969</name>
</gene>
<proteinExistence type="predicted"/>
<sequence length="170" mass="18917">MNTLGTVHMIFSLIAIGAGALVLTNTKGTRRHRTFGHIYATSMVVVIATAFSIYDLTGNFGPFHVAASLSAVTLSAGLYFVLARRPKYNWIEWHAHWMSWSYIGLIAALIAESLTRFIMPRVALLLEEHELWNVFWSIVVVSALGTFVVGWWLINRKLPQALDTVSGPNS</sequence>
<feature type="transmembrane region" description="Helical" evidence="1">
    <location>
        <begin position="36"/>
        <end position="54"/>
    </location>
</feature>
<organism evidence="2">
    <name type="scientific">marine metagenome</name>
    <dbReference type="NCBI Taxonomy" id="408172"/>
    <lineage>
        <taxon>unclassified sequences</taxon>
        <taxon>metagenomes</taxon>
        <taxon>ecological metagenomes</taxon>
    </lineage>
</organism>
<keyword evidence="1" id="KW-1133">Transmembrane helix</keyword>
<keyword evidence="1" id="KW-0472">Membrane</keyword>
<feature type="transmembrane region" description="Helical" evidence="1">
    <location>
        <begin position="95"/>
        <end position="114"/>
    </location>
</feature>
<dbReference type="EMBL" id="UINC01000543">
    <property type="protein sequence ID" value="SUZ57115.1"/>
    <property type="molecule type" value="Genomic_DNA"/>
</dbReference>
<name>A0A381NR85_9ZZZZ</name>